<comment type="caution">
    <text evidence="2">The sequence shown here is derived from an EMBL/GenBank/DDBJ whole genome shotgun (WGS) entry which is preliminary data.</text>
</comment>
<name>S8BYH2_9LAMI</name>
<feature type="non-terminal residue" evidence="2">
    <location>
        <position position="1"/>
    </location>
</feature>
<gene>
    <name evidence="2" type="ORF">M569_15376</name>
</gene>
<dbReference type="Proteomes" id="UP000015453">
    <property type="component" value="Unassembled WGS sequence"/>
</dbReference>
<feature type="transmembrane region" description="Helical" evidence="1">
    <location>
        <begin position="37"/>
        <end position="57"/>
    </location>
</feature>
<evidence type="ECO:0000256" key="1">
    <source>
        <dbReference type="SAM" id="Phobius"/>
    </source>
</evidence>
<proteinExistence type="predicted"/>
<dbReference type="InterPro" id="IPR040304">
    <property type="entry name" value="ATG8-IP-1/2"/>
</dbReference>
<dbReference type="PANTHER" id="PTHR34797:SF1">
    <property type="entry name" value="ATG8-INTERACTING PROTEIN 2"/>
    <property type="match status" value="1"/>
</dbReference>
<dbReference type="PANTHER" id="PTHR34797">
    <property type="entry name" value="ATG8-INTERACTING PROTEIN 2"/>
    <property type="match status" value="1"/>
</dbReference>
<keyword evidence="1" id="KW-0472">Membrane</keyword>
<dbReference type="AlphaFoldDB" id="S8BYH2"/>
<keyword evidence="1" id="KW-0812">Transmembrane</keyword>
<keyword evidence="1" id="KW-1133">Transmembrane helix</keyword>
<evidence type="ECO:0000313" key="2">
    <source>
        <dbReference type="EMBL" id="EPS59434.1"/>
    </source>
</evidence>
<keyword evidence="3" id="KW-1185">Reference proteome</keyword>
<reference evidence="2 3" key="1">
    <citation type="journal article" date="2013" name="BMC Genomics">
        <title>The miniature genome of a carnivorous plant Genlisea aurea contains a low number of genes and short non-coding sequences.</title>
        <authorList>
            <person name="Leushkin E.V."/>
            <person name="Sutormin R.A."/>
            <person name="Nabieva E.R."/>
            <person name="Penin A.A."/>
            <person name="Kondrashov A.S."/>
            <person name="Logacheva M.D."/>
        </authorList>
    </citation>
    <scope>NUCLEOTIDE SEQUENCE [LARGE SCALE GENOMIC DNA]</scope>
</reference>
<protein>
    <submittedName>
        <fullName evidence="2">Uncharacterized protein</fullName>
    </submittedName>
</protein>
<organism evidence="2 3">
    <name type="scientific">Genlisea aurea</name>
    <dbReference type="NCBI Taxonomy" id="192259"/>
    <lineage>
        <taxon>Eukaryota</taxon>
        <taxon>Viridiplantae</taxon>
        <taxon>Streptophyta</taxon>
        <taxon>Embryophyta</taxon>
        <taxon>Tracheophyta</taxon>
        <taxon>Spermatophyta</taxon>
        <taxon>Magnoliopsida</taxon>
        <taxon>eudicotyledons</taxon>
        <taxon>Gunneridae</taxon>
        <taxon>Pentapetalae</taxon>
        <taxon>asterids</taxon>
        <taxon>lamiids</taxon>
        <taxon>Lamiales</taxon>
        <taxon>Lentibulariaceae</taxon>
        <taxon>Genlisea</taxon>
    </lineage>
</organism>
<dbReference type="EMBL" id="AUSU01008369">
    <property type="protein sequence ID" value="EPS59434.1"/>
    <property type="molecule type" value="Genomic_DNA"/>
</dbReference>
<accession>S8BYH2</accession>
<dbReference type="OrthoDB" id="604034at2759"/>
<sequence length="67" mass="7837">NLDDADDDDDDDDDASESWWRRRAFAFYELVRNADPFWSVVVAATLMGVVIIGQRWHQDKPQLLQLK</sequence>
<feature type="non-terminal residue" evidence="2">
    <location>
        <position position="67"/>
    </location>
</feature>
<evidence type="ECO:0000313" key="3">
    <source>
        <dbReference type="Proteomes" id="UP000015453"/>
    </source>
</evidence>